<reference evidence="1" key="1">
    <citation type="submission" date="2018-02" db="EMBL/GenBank/DDBJ databases">
        <title>The genomes of Aspergillus section Nigri reveals drivers in fungal speciation.</title>
        <authorList>
            <consortium name="DOE Joint Genome Institute"/>
            <person name="Vesth T.C."/>
            <person name="Nybo J."/>
            <person name="Theobald S."/>
            <person name="Brandl J."/>
            <person name="Frisvad J.C."/>
            <person name="Nielsen K.F."/>
            <person name="Lyhne E.K."/>
            <person name="Kogle M.E."/>
            <person name="Kuo A."/>
            <person name="Riley R."/>
            <person name="Clum A."/>
            <person name="Nolan M."/>
            <person name="Lipzen A."/>
            <person name="Salamov A."/>
            <person name="Henrissat B."/>
            <person name="Wiebenga A."/>
            <person name="De vries R.P."/>
            <person name="Grigoriev I.V."/>
            <person name="Mortensen U.H."/>
            <person name="Andersen M.R."/>
            <person name="Baker S.E."/>
        </authorList>
    </citation>
    <scope>NUCLEOTIDE SEQUENCE</scope>
    <source>
        <strain evidence="1">CBS 621.78</strain>
    </source>
</reference>
<proteinExistence type="predicted"/>
<organism evidence="1 2">
    <name type="scientific">Aspergillus brunneoviolaceus CBS 621.78</name>
    <dbReference type="NCBI Taxonomy" id="1450534"/>
    <lineage>
        <taxon>Eukaryota</taxon>
        <taxon>Fungi</taxon>
        <taxon>Dikarya</taxon>
        <taxon>Ascomycota</taxon>
        <taxon>Pezizomycotina</taxon>
        <taxon>Eurotiomycetes</taxon>
        <taxon>Eurotiomycetidae</taxon>
        <taxon>Eurotiales</taxon>
        <taxon>Aspergillaceae</taxon>
        <taxon>Aspergillus</taxon>
        <taxon>Aspergillus subgen. Circumdati</taxon>
    </lineage>
</organism>
<gene>
    <name evidence="1" type="ORF">BO95DRAFT_288641</name>
</gene>
<evidence type="ECO:0000313" key="2">
    <source>
        <dbReference type="Proteomes" id="UP000249057"/>
    </source>
</evidence>
<accession>A0ACD1FV07</accession>
<sequence length="72" mass="8248">MGVAGGRKASVLSLWFEGSFGWHVLRFFPISRTLLLINDLHRAFTLFVPIAIFRTIVALVYTLIYCTQWTKS</sequence>
<dbReference type="EMBL" id="KZ825400">
    <property type="protein sequence ID" value="RAH40794.1"/>
    <property type="molecule type" value="Genomic_DNA"/>
</dbReference>
<protein>
    <submittedName>
        <fullName evidence="1">Uncharacterized protein</fullName>
    </submittedName>
</protein>
<name>A0ACD1FV07_9EURO</name>
<dbReference type="Proteomes" id="UP000249057">
    <property type="component" value="Unassembled WGS sequence"/>
</dbReference>
<evidence type="ECO:0000313" key="1">
    <source>
        <dbReference type="EMBL" id="RAH40794.1"/>
    </source>
</evidence>
<keyword evidence="2" id="KW-1185">Reference proteome</keyword>